<dbReference type="Proteomes" id="UP000095767">
    <property type="component" value="Unassembled WGS sequence"/>
</dbReference>
<dbReference type="PANTHER" id="PTHR33091">
    <property type="entry name" value="PROTEIN, PUTATIVE, EXPRESSED-RELATED"/>
    <property type="match status" value="1"/>
</dbReference>
<evidence type="ECO:0000313" key="4">
    <source>
        <dbReference type="EMBL" id="OEL33071.1"/>
    </source>
</evidence>
<evidence type="ECO:0000256" key="3">
    <source>
        <dbReference type="ARBA" id="ARBA00022900"/>
    </source>
</evidence>
<comment type="caution">
    <text evidence="4">The sequence shown here is derived from an EMBL/GenBank/DDBJ whole genome shotgun (WGS) entry which is preliminary data.</text>
</comment>
<dbReference type="OrthoDB" id="606501at2759"/>
<dbReference type="GO" id="GO:0004867">
    <property type="term" value="F:serine-type endopeptidase inhibitor activity"/>
    <property type="evidence" value="ECO:0007669"/>
    <property type="project" value="UniProtKB-KW"/>
</dbReference>
<keyword evidence="5" id="KW-1185">Reference proteome</keyword>
<organism evidence="4 5">
    <name type="scientific">Dichanthelium oligosanthes</name>
    <dbReference type="NCBI Taxonomy" id="888268"/>
    <lineage>
        <taxon>Eukaryota</taxon>
        <taxon>Viridiplantae</taxon>
        <taxon>Streptophyta</taxon>
        <taxon>Embryophyta</taxon>
        <taxon>Tracheophyta</taxon>
        <taxon>Spermatophyta</taxon>
        <taxon>Magnoliopsida</taxon>
        <taxon>Liliopsida</taxon>
        <taxon>Poales</taxon>
        <taxon>Poaceae</taxon>
        <taxon>PACMAD clade</taxon>
        <taxon>Panicoideae</taxon>
        <taxon>Panicodae</taxon>
        <taxon>Paniceae</taxon>
        <taxon>Dichantheliinae</taxon>
        <taxon>Dichanthelium</taxon>
    </lineage>
</organism>
<dbReference type="InterPro" id="IPR000864">
    <property type="entry name" value="Prot_inh_pot1"/>
</dbReference>
<reference evidence="4 5" key="1">
    <citation type="submission" date="2016-09" db="EMBL/GenBank/DDBJ databases">
        <title>The draft genome of Dichanthelium oligosanthes: A C3 panicoid grass species.</title>
        <authorList>
            <person name="Studer A.J."/>
            <person name="Schnable J.C."/>
            <person name="Brutnell T.P."/>
        </authorList>
    </citation>
    <scope>NUCLEOTIDE SEQUENCE [LARGE SCALE GENOMIC DNA]</scope>
    <source>
        <strain evidence="5">cv. Kellogg 1175</strain>
        <tissue evidence="4">Leaf</tissue>
    </source>
</reference>
<proteinExistence type="inferred from homology"/>
<name>A0A1E5W6R1_9POAL</name>
<evidence type="ECO:0000313" key="5">
    <source>
        <dbReference type="Proteomes" id="UP000095767"/>
    </source>
</evidence>
<dbReference type="PROSITE" id="PS00285">
    <property type="entry name" value="POTATO_INHIBITOR"/>
    <property type="match status" value="1"/>
</dbReference>
<dbReference type="Pfam" id="PF00280">
    <property type="entry name" value="potato_inhibit"/>
    <property type="match status" value="1"/>
</dbReference>
<dbReference type="AlphaFoldDB" id="A0A1E5W6R1"/>
<evidence type="ECO:0000256" key="1">
    <source>
        <dbReference type="ARBA" id="ARBA00008210"/>
    </source>
</evidence>
<comment type="similarity">
    <text evidence="1">Belongs to the protease inhibitor I13 (potato type I serine protease inhibitor) family.</text>
</comment>
<dbReference type="InterPro" id="IPR036354">
    <property type="entry name" value="Prot_inh_pot1_sf"/>
</dbReference>
<dbReference type="GO" id="GO:0009611">
    <property type="term" value="P:response to wounding"/>
    <property type="evidence" value="ECO:0007669"/>
    <property type="project" value="InterPro"/>
</dbReference>
<protein>
    <recommendedName>
        <fullName evidence="6">Subtilisin inhibitor 1</fullName>
    </recommendedName>
</protein>
<dbReference type="EMBL" id="LWDX02019883">
    <property type="protein sequence ID" value="OEL33071.1"/>
    <property type="molecule type" value="Genomic_DNA"/>
</dbReference>
<evidence type="ECO:0000256" key="2">
    <source>
        <dbReference type="ARBA" id="ARBA00022690"/>
    </source>
</evidence>
<evidence type="ECO:0008006" key="6">
    <source>
        <dbReference type="Google" id="ProtNLM"/>
    </source>
</evidence>
<dbReference type="Gene3D" id="3.30.10.10">
    <property type="entry name" value="Trypsin Inhibitor V, subunit A"/>
    <property type="match status" value="1"/>
</dbReference>
<sequence>MGRGILSPPAAAASASDEGDLKTSWPEVVGWVALNASFKITSDRPDVSTPYYYKVGTDLHTNYGNDSERVVIIFEAGNVVARTPVVG</sequence>
<dbReference type="SUPFAM" id="SSF54654">
    <property type="entry name" value="CI-2 family of serine protease inhibitors"/>
    <property type="match status" value="1"/>
</dbReference>
<accession>A0A1E5W6R1</accession>
<keyword evidence="3" id="KW-0722">Serine protease inhibitor</keyword>
<gene>
    <name evidence="4" type="ORF">BAE44_0005908</name>
</gene>
<dbReference type="PANTHER" id="PTHR33091:SF12">
    <property type="entry name" value="OS02G0124200 PROTEIN"/>
    <property type="match status" value="1"/>
</dbReference>
<keyword evidence="2" id="KW-0646">Protease inhibitor</keyword>